<dbReference type="SUPFAM" id="SSF81837">
    <property type="entry name" value="BEACH domain"/>
    <property type="match status" value="1"/>
</dbReference>
<dbReference type="SUPFAM" id="SSF56112">
    <property type="entry name" value="Protein kinase-like (PK-like)"/>
    <property type="match status" value="1"/>
</dbReference>
<keyword evidence="4" id="KW-0418">Kinase</keyword>
<dbReference type="GO" id="GO:0016301">
    <property type="term" value="F:kinase activity"/>
    <property type="evidence" value="ECO:0007669"/>
    <property type="project" value="UniProtKB-KW"/>
</dbReference>
<dbReference type="GO" id="GO:0035973">
    <property type="term" value="P:aggrephagy"/>
    <property type="evidence" value="ECO:0007669"/>
    <property type="project" value="TreeGrafter"/>
</dbReference>
<accession>A0A067QJ01</accession>
<dbReference type="PANTHER" id="PTHR44662:SF1">
    <property type="entry name" value="WD REPEAT-CONTAINING PROTEIN 81"/>
    <property type="match status" value="1"/>
</dbReference>
<dbReference type="GO" id="GO:0035014">
    <property type="term" value="F:phosphatidylinositol 3-kinase regulator activity"/>
    <property type="evidence" value="ECO:0007669"/>
    <property type="project" value="TreeGrafter"/>
</dbReference>
<dbReference type="InterPro" id="IPR011009">
    <property type="entry name" value="Kinase-like_dom_sf"/>
</dbReference>
<dbReference type="InParanoid" id="A0A067QJ01"/>
<keyword evidence="5" id="KW-1185">Reference proteome</keyword>
<dbReference type="Proteomes" id="UP000027135">
    <property type="component" value="Unassembled WGS sequence"/>
</dbReference>
<dbReference type="AlphaFoldDB" id="A0A067QJ01"/>
<keyword evidence="2" id="KW-0472">Membrane</keyword>
<sequence>MRDIITRTFGCPLINVNPGIINATSTDVKGKMYDAHCNILPALCALELNSYFLIIQQPHICHTLQDCVTFSPAVLGTSHAKPLFVIYQLLQSMRAMHDRGLVLGDVTLSDILVTENLWIQIFPQLEDNIHDKPKAERKRAPSNCMETFSKTRDQTKDEEAEEEERENPGDLNEVLKVKCTYCDLSLKRHLNESNSDSSPVKSLDHTQEVLYADRQDFHFSVKTDRHSKAELEAGWSTLSNSQKDTKTLDDIRSSYLRTLGVIPGNHRLSQNKLEDSKVQVCGSAVEVSEVAGLEQLCKMWVYGQLSNFDYLTALNCLAGRRYGDPTCHHVMPWVTDFSSCSGSNWRDLSRSKFRLNKGDRQLDLTYDAAAGASQVLHSMKKVCLYVKWFMQYVTSVFIPIYFIKIRQIKL</sequence>
<dbReference type="GO" id="GO:0005739">
    <property type="term" value="C:mitochondrion"/>
    <property type="evidence" value="ECO:0007669"/>
    <property type="project" value="TreeGrafter"/>
</dbReference>
<organism evidence="4 5">
    <name type="scientific">Zootermopsis nevadensis</name>
    <name type="common">Dampwood termite</name>
    <dbReference type="NCBI Taxonomy" id="136037"/>
    <lineage>
        <taxon>Eukaryota</taxon>
        <taxon>Metazoa</taxon>
        <taxon>Ecdysozoa</taxon>
        <taxon>Arthropoda</taxon>
        <taxon>Hexapoda</taxon>
        <taxon>Insecta</taxon>
        <taxon>Pterygota</taxon>
        <taxon>Neoptera</taxon>
        <taxon>Polyneoptera</taxon>
        <taxon>Dictyoptera</taxon>
        <taxon>Blattodea</taxon>
        <taxon>Blattoidea</taxon>
        <taxon>Termitoidae</taxon>
        <taxon>Termopsidae</taxon>
        <taxon>Zootermopsis</taxon>
    </lineage>
</organism>
<evidence type="ECO:0000256" key="2">
    <source>
        <dbReference type="SAM" id="Phobius"/>
    </source>
</evidence>
<evidence type="ECO:0000313" key="4">
    <source>
        <dbReference type="EMBL" id="KDR07462.1"/>
    </source>
</evidence>
<dbReference type="EMBL" id="KK853462">
    <property type="protein sequence ID" value="KDR07462.1"/>
    <property type="molecule type" value="Genomic_DNA"/>
</dbReference>
<dbReference type="PROSITE" id="PS50197">
    <property type="entry name" value="BEACH"/>
    <property type="match status" value="1"/>
</dbReference>
<dbReference type="Pfam" id="PF02138">
    <property type="entry name" value="Beach"/>
    <property type="match status" value="1"/>
</dbReference>
<feature type="region of interest" description="Disordered" evidence="1">
    <location>
        <begin position="132"/>
        <end position="170"/>
    </location>
</feature>
<dbReference type="SMART" id="SM01026">
    <property type="entry name" value="Beach"/>
    <property type="match status" value="1"/>
</dbReference>
<reference evidence="4 5" key="1">
    <citation type="journal article" date="2014" name="Nat. Commun.">
        <title>Molecular traces of alternative social organization in a termite genome.</title>
        <authorList>
            <person name="Terrapon N."/>
            <person name="Li C."/>
            <person name="Robertson H.M."/>
            <person name="Ji L."/>
            <person name="Meng X."/>
            <person name="Booth W."/>
            <person name="Chen Z."/>
            <person name="Childers C.P."/>
            <person name="Glastad K.M."/>
            <person name="Gokhale K."/>
            <person name="Gowin J."/>
            <person name="Gronenberg W."/>
            <person name="Hermansen R.A."/>
            <person name="Hu H."/>
            <person name="Hunt B.G."/>
            <person name="Huylmans A.K."/>
            <person name="Khalil S.M."/>
            <person name="Mitchell R.D."/>
            <person name="Munoz-Torres M.C."/>
            <person name="Mustard J.A."/>
            <person name="Pan H."/>
            <person name="Reese J.T."/>
            <person name="Scharf M.E."/>
            <person name="Sun F."/>
            <person name="Vogel H."/>
            <person name="Xiao J."/>
            <person name="Yang W."/>
            <person name="Yang Z."/>
            <person name="Yang Z."/>
            <person name="Zhou J."/>
            <person name="Zhu J."/>
            <person name="Brent C.S."/>
            <person name="Elsik C.G."/>
            <person name="Goodisman M.A."/>
            <person name="Liberles D.A."/>
            <person name="Roe R.M."/>
            <person name="Vargo E.L."/>
            <person name="Vilcinskas A."/>
            <person name="Wang J."/>
            <person name="Bornberg-Bauer E."/>
            <person name="Korb J."/>
            <person name="Zhang G."/>
            <person name="Liebig J."/>
        </authorList>
    </citation>
    <scope>NUCLEOTIDE SEQUENCE [LARGE SCALE GENOMIC DNA]</scope>
    <source>
        <tissue evidence="4">Whole organism</tissue>
    </source>
</reference>
<gene>
    <name evidence="4" type="ORF">L798_03081</name>
</gene>
<protein>
    <submittedName>
        <fullName evidence="4">Putative inactive serine/threonine-protein kinase lvsG</fullName>
    </submittedName>
</protein>
<dbReference type="STRING" id="136037.A0A067QJ01"/>
<keyword evidence="2" id="KW-1133">Transmembrane helix</keyword>
<dbReference type="InterPro" id="IPR052651">
    <property type="entry name" value="WDR81"/>
</dbReference>
<feature type="domain" description="BEACH" evidence="3">
    <location>
        <begin position="285"/>
        <end position="410"/>
    </location>
</feature>
<keyword evidence="4" id="KW-0808">Transferase</keyword>
<dbReference type="eggNOG" id="KOG1786">
    <property type="taxonomic scope" value="Eukaryota"/>
</dbReference>
<dbReference type="Gene3D" id="1.10.1540.10">
    <property type="entry name" value="BEACH domain"/>
    <property type="match status" value="1"/>
</dbReference>
<name>A0A067QJ01_ZOONE</name>
<evidence type="ECO:0000256" key="1">
    <source>
        <dbReference type="SAM" id="MobiDB-lite"/>
    </source>
</evidence>
<dbReference type="InterPro" id="IPR000409">
    <property type="entry name" value="BEACH_dom"/>
</dbReference>
<evidence type="ECO:0000259" key="3">
    <source>
        <dbReference type="PROSITE" id="PS50197"/>
    </source>
</evidence>
<feature type="transmembrane region" description="Helical" evidence="2">
    <location>
        <begin position="384"/>
        <end position="403"/>
    </location>
</feature>
<keyword evidence="2" id="KW-0812">Transmembrane</keyword>
<dbReference type="PANTHER" id="PTHR44662">
    <property type="entry name" value="WD REPEAT-CONTAINING PROTEIN 81"/>
    <property type="match status" value="1"/>
</dbReference>
<evidence type="ECO:0000313" key="5">
    <source>
        <dbReference type="Proteomes" id="UP000027135"/>
    </source>
</evidence>
<proteinExistence type="predicted"/>
<dbReference type="InterPro" id="IPR036372">
    <property type="entry name" value="BEACH_dom_sf"/>
</dbReference>